<dbReference type="EMBL" id="KV784360">
    <property type="protein sequence ID" value="OEU14315.1"/>
    <property type="molecule type" value="Genomic_DNA"/>
</dbReference>
<dbReference type="SUPFAM" id="SSF50249">
    <property type="entry name" value="Nucleic acid-binding proteins"/>
    <property type="match status" value="1"/>
</dbReference>
<dbReference type="GO" id="GO:0071038">
    <property type="term" value="P:TRAMP-dependent tRNA surveillance pathway"/>
    <property type="evidence" value="ECO:0007669"/>
    <property type="project" value="TreeGrafter"/>
</dbReference>
<sequence>MTTTTPSSSSLSIAHLVIPGQVIATSSSNNNKSDRFLRGHGTYVESSSNKGNEERLISSVCGIIHRVNKLITVIPYNESIYKGNVGDLVIGRISSVSSSRWTVIISNSSCMKDAQLPLSGVHLPGGVQRLRTKQDSLNMSTFLNIGDLICSEVHKVQQNDGGSLSLHTRSHKYTKLENGILVKVPSCLIARRKSHILSMINNKIDVLWGVNGNIWLQRANTTSSASASASDTIADLQEKMRLEHSTTPISLEIRCILARLRNSIECLRIVHTMCTPENTESVYCKSLQLETTMHTTQIANMLLPENIILLTNEFRS</sequence>
<dbReference type="InterPro" id="IPR036612">
    <property type="entry name" value="KH_dom_type_1_sf"/>
</dbReference>
<dbReference type="InParanoid" id="A0A1E7F8H2"/>
<proteinExistence type="inferred from homology"/>
<comment type="similarity">
    <text evidence="2">Belongs to the RRP4 family.</text>
</comment>
<dbReference type="InterPro" id="IPR025721">
    <property type="entry name" value="Exosome_cplx_N_dom"/>
</dbReference>
<dbReference type="GO" id="GO:0071051">
    <property type="term" value="P:poly(A)-dependent snoRNA 3'-end processing"/>
    <property type="evidence" value="ECO:0007669"/>
    <property type="project" value="TreeGrafter"/>
</dbReference>
<name>A0A1E7F8H2_9STRA</name>
<dbReference type="Pfam" id="PF21266">
    <property type="entry name" value="S1_RRP4"/>
    <property type="match status" value="1"/>
</dbReference>
<dbReference type="SUPFAM" id="SSF54791">
    <property type="entry name" value="Eukaryotic type KH-domain (KH-domain type I)"/>
    <property type="match status" value="1"/>
</dbReference>
<evidence type="ECO:0000256" key="1">
    <source>
        <dbReference type="ARBA" id="ARBA00004123"/>
    </source>
</evidence>
<dbReference type="CDD" id="cd22525">
    <property type="entry name" value="KH-I_Rrp4_eukar"/>
    <property type="match status" value="1"/>
</dbReference>
<evidence type="ECO:0000313" key="8">
    <source>
        <dbReference type="EMBL" id="OEU14315.1"/>
    </source>
</evidence>
<gene>
    <name evidence="8" type="ORF">FRACYDRAFT_188261</name>
</gene>
<organism evidence="8 9">
    <name type="scientific">Fragilariopsis cylindrus CCMP1102</name>
    <dbReference type="NCBI Taxonomy" id="635003"/>
    <lineage>
        <taxon>Eukaryota</taxon>
        <taxon>Sar</taxon>
        <taxon>Stramenopiles</taxon>
        <taxon>Ochrophyta</taxon>
        <taxon>Bacillariophyta</taxon>
        <taxon>Bacillariophyceae</taxon>
        <taxon>Bacillariophycidae</taxon>
        <taxon>Bacillariales</taxon>
        <taxon>Bacillariaceae</taxon>
        <taxon>Fragilariopsis</taxon>
    </lineage>
</organism>
<dbReference type="GO" id="GO:0071035">
    <property type="term" value="P:nuclear polyadenylation-dependent rRNA catabolic process"/>
    <property type="evidence" value="ECO:0007669"/>
    <property type="project" value="TreeGrafter"/>
</dbReference>
<dbReference type="Pfam" id="PF15985">
    <property type="entry name" value="KH_6"/>
    <property type="match status" value="1"/>
</dbReference>
<dbReference type="GO" id="GO:0071034">
    <property type="term" value="P:CUT catabolic process"/>
    <property type="evidence" value="ECO:0007669"/>
    <property type="project" value="TreeGrafter"/>
</dbReference>
<feature type="domain" description="RRP4 S1" evidence="7">
    <location>
        <begin position="81"/>
        <end position="155"/>
    </location>
</feature>
<evidence type="ECO:0000256" key="3">
    <source>
        <dbReference type="ARBA" id="ARBA00022835"/>
    </source>
</evidence>
<dbReference type="Proteomes" id="UP000095751">
    <property type="component" value="Unassembled WGS sequence"/>
</dbReference>
<evidence type="ECO:0000259" key="5">
    <source>
        <dbReference type="Pfam" id="PF14382"/>
    </source>
</evidence>
<keyword evidence="4" id="KW-0694">RNA-binding</keyword>
<keyword evidence="9" id="KW-1185">Reference proteome</keyword>
<dbReference type="GO" id="GO:0000177">
    <property type="term" value="C:cytoplasmic exosome (RNase complex)"/>
    <property type="evidence" value="ECO:0007669"/>
    <property type="project" value="TreeGrafter"/>
</dbReference>
<dbReference type="InterPro" id="IPR026699">
    <property type="entry name" value="Exosome_RNA_bind1/RRP40/RRP4"/>
</dbReference>
<dbReference type="PANTHER" id="PTHR21321:SF4">
    <property type="entry name" value="EXOSOME COMPLEX COMPONENT RRP4"/>
    <property type="match status" value="1"/>
</dbReference>
<dbReference type="Pfam" id="PF14382">
    <property type="entry name" value="ECR1_N"/>
    <property type="match status" value="1"/>
</dbReference>
<dbReference type="InterPro" id="IPR012340">
    <property type="entry name" value="NA-bd_OB-fold"/>
</dbReference>
<dbReference type="GO" id="GO:0003723">
    <property type="term" value="F:RNA binding"/>
    <property type="evidence" value="ECO:0007669"/>
    <property type="project" value="UniProtKB-KW"/>
</dbReference>
<accession>A0A1E7F8H2</accession>
<evidence type="ECO:0000256" key="2">
    <source>
        <dbReference type="ARBA" id="ARBA00009155"/>
    </source>
</evidence>
<dbReference type="GO" id="GO:0000467">
    <property type="term" value="P:exonucleolytic trimming to generate mature 3'-end of 5.8S rRNA from tricistronic rRNA transcript (SSU-rRNA, 5.8S rRNA, LSU-rRNA)"/>
    <property type="evidence" value="ECO:0007669"/>
    <property type="project" value="TreeGrafter"/>
</dbReference>
<protein>
    <submittedName>
        <fullName evidence="8">Uncharacterized protein</fullName>
    </submittedName>
</protein>
<evidence type="ECO:0000256" key="4">
    <source>
        <dbReference type="ARBA" id="ARBA00022884"/>
    </source>
</evidence>
<dbReference type="AlphaFoldDB" id="A0A1E7F8H2"/>
<feature type="domain" description="K Homology" evidence="6">
    <location>
        <begin position="179"/>
        <end position="219"/>
    </location>
</feature>
<dbReference type="OrthoDB" id="1650at2759"/>
<dbReference type="Gene3D" id="2.40.50.140">
    <property type="entry name" value="Nucleic acid-binding proteins"/>
    <property type="match status" value="1"/>
</dbReference>
<dbReference type="GO" id="GO:0034475">
    <property type="term" value="P:U4 snRNA 3'-end processing"/>
    <property type="evidence" value="ECO:0007669"/>
    <property type="project" value="TreeGrafter"/>
</dbReference>
<dbReference type="GO" id="GO:0000176">
    <property type="term" value="C:nuclear exosome (RNase complex)"/>
    <property type="evidence" value="ECO:0007669"/>
    <property type="project" value="TreeGrafter"/>
</dbReference>
<evidence type="ECO:0000259" key="7">
    <source>
        <dbReference type="Pfam" id="PF21266"/>
    </source>
</evidence>
<dbReference type="FunCoup" id="A0A1E7F8H2">
    <property type="interactions" value="435"/>
</dbReference>
<dbReference type="SUPFAM" id="SSF110324">
    <property type="entry name" value="Ribosomal L27 protein-like"/>
    <property type="match status" value="1"/>
</dbReference>
<dbReference type="CDD" id="cd05789">
    <property type="entry name" value="S1_Rrp4"/>
    <property type="match status" value="1"/>
</dbReference>
<dbReference type="PANTHER" id="PTHR21321">
    <property type="entry name" value="PNAS-3 RELATED"/>
    <property type="match status" value="1"/>
</dbReference>
<keyword evidence="3" id="KW-0271">Exosome</keyword>
<evidence type="ECO:0000313" key="9">
    <source>
        <dbReference type="Proteomes" id="UP000095751"/>
    </source>
</evidence>
<dbReference type="InterPro" id="IPR004088">
    <property type="entry name" value="KH_dom_type_1"/>
</dbReference>
<evidence type="ECO:0000259" key="6">
    <source>
        <dbReference type="Pfam" id="PF15985"/>
    </source>
</evidence>
<feature type="domain" description="Exosome complex component N-terminal" evidence="5">
    <location>
        <begin position="16"/>
        <end position="67"/>
    </location>
</feature>
<dbReference type="Gene3D" id="2.40.50.100">
    <property type="match status" value="1"/>
</dbReference>
<dbReference type="InterPro" id="IPR048565">
    <property type="entry name" value="S1_RRP4"/>
</dbReference>
<comment type="subcellular location">
    <subcellularLocation>
        <location evidence="1">Nucleus</location>
    </subcellularLocation>
</comment>
<reference evidence="8 9" key="1">
    <citation type="submission" date="2016-09" db="EMBL/GenBank/DDBJ databases">
        <title>Extensive genetic diversity and differential bi-allelic expression allows diatom success in the polar Southern Ocean.</title>
        <authorList>
            <consortium name="DOE Joint Genome Institute"/>
            <person name="Mock T."/>
            <person name="Otillar R.P."/>
            <person name="Strauss J."/>
            <person name="Dupont C."/>
            <person name="Frickenhaus S."/>
            <person name="Maumus F."/>
            <person name="Mcmullan M."/>
            <person name="Sanges R."/>
            <person name="Schmutz J."/>
            <person name="Toseland A."/>
            <person name="Valas R."/>
            <person name="Veluchamy A."/>
            <person name="Ward B.J."/>
            <person name="Allen A."/>
            <person name="Barry K."/>
            <person name="Falciatore A."/>
            <person name="Ferrante M."/>
            <person name="Fortunato A.E."/>
            <person name="Gloeckner G."/>
            <person name="Gruber A."/>
            <person name="Hipkin R."/>
            <person name="Janech M."/>
            <person name="Kroth P."/>
            <person name="Leese F."/>
            <person name="Lindquist E."/>
            <person name="Lyon B.R."/>
            <person name="Martin J."/>
            <person name="Mayer C."/>
            <person name="Parker M."/>
            <person name="Quesneville H."/>
            <person name="Raymond J."/>
            <person name="Uhlig C."/>
            <person name="Valentin K.U."/>
            <person name="Worden A.Z."/>
            <person name="Armbrust E.V."/>
            <person name="Bowler C."/>
            <person name="Green B."/>
            <person name="Moulton V."/>
            <person name="Van Oosterhout C."/>
            <person name="Grigoriev I."/>
        </authorList>
    </citation>
    <scope>NUCLEOTIDE SEQUENCE [LARGE SCALE GENOMIC DNA]</scope>
    <source>
        <strain evidence="8 9">CCMP1102</strain>
    </source>
</reference>
<dbReference type="KEGG" id="fcy:FRACYDRAFT_188261"/>